<evidence type="ECO:0000256" key="2">
    <source>
        <dbReference type="ARBA" id="ARBA00004202"/>
    </source>
</evidence>
<comment type="cofactor">
    <cofactor evidence="13">
        <name>FMN</name>
        <dbReference type="ChEBI" id="CHEBI:58210"/>
    </cofactor>
    <text evidence="13">Binds 1 FMN per subunit.</text>
</comment>
<evidence type="ECO:0000256" key="7">
    <source>
        <dbReference type="ARBA" id="ARBA00022630"/>
    </source>
</evidence>
<dbReference type="EC" id="1.3.5.2" evidence="13"/>
<evidence type="ECO:0000256" key="9">
    <source>
        <dbReference type="ARBA" id="ARBA00022975"/>
    </source>
</evidence>
<evidence type="ECO:0000313" key="15">
    <source>
        <dbReference type="EMBL" id="SBT10241.1"/>
    </source>
</evidence>
<feature type="binding site" evidence="13">
    <location>
        <position position="300"/>
    </location>
    <ligand>
        <name>FMN</name>
        <dbReference type="ChEBI" id="CHEBI:58210"/>
    </ligand>
</feature>
<feature type="binding site" evidence="13">
    <location>
        <position position="66"/>
    </location>
    <ligand>
        <name>substrate</name>
    </ligand>
</feature>
<dbReference type="NCBIfam" id="NF003645">
    <property type="entry name" value="PRK05286.1-2"/>
    <property type="match status" value="1"/>
</dbReference>
<evidence type="ECO:0000256" key="13">
    <source>
        <dbReference type="HAMAP-Rule" id="MF_00225"/>
    </source>
</evidence>
<reference evidence="15 16" key="1">
    <citation type="submission" date="2016-06" db="EMBL/GenBank/DDBJ databases">
        <authorList>
            <person name="Kjaerup R.B."/>
            <person name="Dalgaard T.S."/>
            <person name="Juul-Madsen H.R."/>
        </authorList>
    </citation>
    <scope>NUCLEOTIDE SEQUENCE [LARGE SCALE GENOMIC DNA]</scope>
    <source>
        <strain evidence="15">2</strain>
    </source>
</reference>
<keyword evidence="7 13" id="KW-0285">Flavoprotein</keyword>
<dbReference type="AlphaFoldDB" id="A0A1A8XZV3"/>
<dbReference type="PANTHER" id="PTHR48109">
    <property type="entry name" value="DIHYDROOROTATE DEHYDROGENASE (QUINONE), MITOCHONDRIAL-RELATED"/>
    <property type="match status" value="1"/>
</dbReference>
<dbReference type="PROSITE" id="PS00911">
    <property type="entry name" value="DHODEHASE_1"/>
    <property type="match status" value="1"/>
</dbReference>
<feature type="binding site" evidence="13">
    <location>
        <position position="271"/>
    </location>
    <ligand>
        <name>FMN</name>
        <dbReference type="ChEBI" id="CHEBI:58210"/>
    </ligand>
</feature>
<evidence type="ECO:0000256" key="1">
    <source>
        <dbReference type="ARBA" id="ARBA00003125"/>
    </source>
</evidence>
<feature type="binding site" evidence="13">
    <location>
        <begin position="62"/>
        <end position="66"/>
    </location>
    <ligand>
        <name>FMN</name>
        <dbReference type="ChEBI" id="CHEBI:58210"/>
    </ligand>
</feature>
<feature type="binding site" evidence="13">
    <location>
        <position position="86"/>
    </location>
    <ligand>
        <name>FMN</name>
        <dbReference type="ChEBI" id="CHEBI:58210"/>
    </ligand>
</feature>
<feature type="binding site" evidence="13">
    <location>
        <begin position="249"/>
        <end position="250"/>
    </location>
    <ligand>
        <name>substrate</name>
    </ligand>
</feature>
<evidence type="ECO:0000256" key="11">
    <source>
        <dbReference type="ARBA" id="ARBA00023136"/>
    </source>
</evidence>
<dbReference type="GO" id="GO:0006207">
    <property type="term" value="P:'de novo' pyrimidine nucleobase biosynthetic process"/>
    <property type="evidence" value="ECO:0007669"/>
    <property type="project" value="UniProtKB-UniRule"/>
</dbReference>
<comment type="function">
    <text evidence="1 13">Catalyzes the conversion of dihydroorotate to orotate with quinone as electron acceptor.</text>
</comment>
<feature type="binding site" evidence="13">
    <location>
        <position position="175"/>
    </location>
    <ligand>
        <name>FMN</name>
        <dbReference type="ChEBI" id="CHEBI:58210"/>
    </ligand>
</feature>
<dbReference type="HAMAP" id="MF_00225">
    <property type="entry name" value="DHO_dh_type2"/>
    <property type="match status" value="1"/>
</dbReference>
<keyword evidence="16" id="KW-1185">Reference proteome</keyword>
<feature type="active site" description="Nucleophile" evidence="13">
    <location>
        <position position="178"/>
    </location>
</feature>
<comment type="similarity">
    <text evidence="4 13">Belongs to the dihydroorotate dehydrogenase family. Type 2 subfamily.</text>
</comment>
<keyword evidence="9 13" id="KW-0665">Pyrimidine biosynthesis</keyword>
<comment type="subunit">
    <text evidence="5 13">Monomer.</text>
</comment>
<dbReference type="NCBIfam" id="NF003652">
    <property type="entry name" value="PRK05286.2-5"/>
    <property type="match status" value="1"/>
</dbReference>
<dbReference type="GO" id="GO:0005886">
    <property type="term" value="C:plasma membrane"/>
    <property type="evidence" value="ECO:0007669"/>
    <property type="project" value="UniProtKB-SubCell"/>
</dbReference>
<keyword evidence="10 13" id="KW-0560">Oxidoreductase</keyword>
<dbReference type="Gene3D" id="3.20.20.70">
    <property type="entry name" value="Aldolase class I"/>
    <property type="match status" value="1"/>
</dbReference>
<dbReference type="InterPro" id="IPR050074">
    <property type="entry name" value="DHO_dehydrogenase"/>
</dbReference>
<dbReference type="PIRSF" id="PIRSF000164">
    <property type="entry name" value="DHO_oxidase"/>
    <property type="match status" value="1"/>
</dbReference>
<dbReference type="InterPro" id="IPR005720">
    <property type="entry name" value="Dihydroorotate_DH_cat"/>
</dbReference>
<dbReference type="SUPFAM" id="SSF51395">
    <property type="entry name" value="FMN-linked oxidoreductases"/>
    <property type="match status" value="1"/>
</dbReference>
<comment type="subcellular location">
    <subcellularLocation>
        <location evidence="2 13">Cell membrane</location>
        <topology evidence="2 13">Peripheral membrane protein</topology>
    </subcellularLocation>
</comment>
<evidence type="ECO:0000256" key="6">
    <source>
        <dbReference type="ARBA" id="ARBA00022475"/>
    </source>
</evidence>
<comment type="catalytic activity">
    <reaction evidence="12 13">
        <text>(S)-dihydroorotate + a quinone = orotate + a quinol</text>
        <dbReference type="Rhea" id="RHEA:30187"/>
        <dbReference type="ChEBI" id="CHEBI:24646"/>
        <dbReference type="ChEBI" id="CHEBI:30839"/>
        <dbReference type="ChEBI" id="CHEBI:30864"/>
        <dbReference type="ChEBI" id="CHEBI:132124"/>
        <dbReference type="EC" id="1.3.5.2"/>
    </reaction>
</comment>
<gene>
    <name evidence="13 15" type="primary">pyrD</name>
    <name evidence="15" type="ORF">PROAA_40009</name>
</gene>
<dbReference type="NCBIfam" id="NF003646">
    <property type="entry name" value="PRK05286.1-4"/>
    <property type="match status" value="1"/>
</dbReference>
<evidence type="ECO:0000256" key="12">
    <source>
        <dbReference type="ARBA" id="ARBA00048639"/>
    </source>
</evidence>
<feature type="binding site" evidence="13">
    <location>
        <position position="220"/>
    </location>
    <ligand>
        <name>FMN</name>
        <dbReference type="ChEBI" id="CHEBI:58210"/>
    </ligand>
</feature>
<evidence type="ECO:0000256" key="5">
    <source>
        <dbReference type="ARBA" id="ARBA00011245"/>
    </source>
</evidence>
<dbReference type="InterPro" id="IPR013785">
    <property type="entry name" value="Aldolase_TIM"/>
</dbReference>
<dbReference type="RefSeq" id="WP_186411883.1">
    <property type="nucleotide sequence ID" value="NZ_FLQY01000334.1"/>
</dbReference>
<evidence type="ECO:0000256" key="3">
    <source>
        <dbReference type="ARBA" id="ARBA00005161"/>
    </source>
</evidence>
<feature type="binding site" evidence="13">
    <location>
        <position position="142"/>
    </location>
    <ligand>
        <name>FMN</name>
        <dbReference type="ChEBI" id="CHEBI:58210"/>
    </ligand>
</feature>
<organism evidence="15 16">
    <name type="scientific">Candidatus Propionivibrio aalborgensis</name>
    <dbReference type="NCBI Taxonomy" id="1860101"/>
    <lineage>
        <taxon>Bacteria</taxon>
        <taxon>Pseudomonadati</taxon>
        <taxon>Pseudomonadota</taxon>
        <taxon>Betaproteobacteria</taxon>
        <taxon>Rhodocyclales</taxon>
        <taxon>Rhodocyclaceae</taxon>
        <taxon>Propionivibrio</taxon>
    </lineage>
</organism>
<dbReference type="InterPro" id="IPR005719">
    <property type="entry name" value="Dihydroorotate_DH_2"/>
</dbReference>
<accession>A0A1A8XZV3</accession>
<keyword evidence="6 13" id="KW-1003">Cell membrane</keyword>
<dbReference type="NCBIfam" id="TIGR01036">
    <property type="entry name" value="pyrD_sub2"/>
    <property type="match status" value="1"/>
</dbReference>
<proteinExistence type="inferred from homology"/>
<dbReference type="InterPro" id="IPR012135">
    <property type="entry name" value="Dihydroorotate_DH_1_2"/>
</dbReference>
<dbReference type="Proteomes" id="UP000199600">
    <property type="component" value="Unassembled WGS sequence"/>
</dbReference>
<feature type="binding site" evidence="13">
    <location>
        <begin position="321"/>
        <end position="322"/>
    </location>
    <ligand>
        <name>FMN</name>
        <dbReference type="ChEBI" id="CHEBI:58210"/>
    </ligand>
</feature>
<dbReference type="CDD" id="cd04738">
    <property type="entry name" value="DHOD_2_like"/>
    <property type="match status" value="1"/>
</dbReference>
<dbReference type="FunFam" id="3.20.20.70:FF:000028">
    <property type="entry name" value="Dihydroorotate dehydrogenase (quinone)"/>
    <property type="match status" value="1"/>
</dbReference>
<sequence>MIYSLIRNVFFSLDPEMAHELGMSGVDFLNRAGVSCLLANPPPSNPVEAMGLKFPNPVGLAAGLDKNGAHVDALAALGFGFIEIGTVTPRPQPGNPKPRMFRIVQKKAIINRLGFNNYGVDKLLSNISTAQFPQRGGILGINIGKNFDTPIENAVDDYLICLERVYSAASYVTVNISSPNTKNLRELQKDEALDALLGRLKAEQARLAEKQGKYVPLALKIAPDLEDAQIQSIADLLRQHRMDGVIATNTTLSRDGVEGWLHADETGGLSGAPLFARSTAVLKKLAVALAGELPIIGVGGIMSGEDAVAKLEAGASLVQIYSGFIYRGPALVGEAAAAIAKAGTSNRPRIEL</sequence>
<evidence type="ECO:0000259" key="14">
    <source>
        <dbReference type="Pfam" id="PF01180"/>
    </source>
</evidence>
<dbReference type="GO" id="GO:0005737">
    <property type="term" value="C:cytoplasm"/>
    <property type="evidence" value="ECO:0007669"/>
    <property type="project" value="InterPro"/>
</dbReference>
<dbReference type="UniPathway" id="UPA00070">
    <property type="reaction ID" value="UER00946"/>
</dbReference>
<feature type="binding site" evidence="13">
    <location>
        <position position="248"/>
    </location>
    <ligand>
        <name>FMN</name>
        <dbReference type="ChEBI" id="CHEBI:58210"/>
    </ligand>
</feature>
<evidence type="ECO:0000313" key="16">
    <source>
        <dbReference type="Proteomes" id="UP000199600"/>
    </source>
</evidence>
<dbReference type="PROSITE" id="PS00912">
    <property type="entry name" value="DHODEHASE_2"/>
    <property type="match status" value="1"/>
</dbReference>
<feature type="binding site" evidence="13">
    <location>
        <begin position="111"/>
        <end position="115"/>
    </location>
    <ligand>
        <name>substrate</name>
    </ligand>
</feature>
<name>A0A1A8XZV3_9RHOO</name>
<keyword evidence="8 13" id="KW-0288">FMN</keyword>
<feature type="binding site" evidence="13">
    <location>
        <position position="180"/>
    </location>
    <ligand>
        <name>substrate</name>
    </ligand>
</feature>
<evidence type="ECO:0000256" key="8">
    <source>
        <dbReference type="ARBA" id="ARBA00022643"/>
    </source>
</evidence>
<dbReference type="InterPro" id="IPR001295">
    <property type="entry name" value="Dihydroorotate_DH_CS"/>
</dbReference>
<dbReference type="EMBL" id="FLQY01000334">
    <property type="protein sequence ID" value="SBT10241.1"/>
    <property type="molecule type" value="Genomic_DNA"/>
</dbReference>
<protein>
    <recommendedName>
        <fullName evidence="13">Dihydroorotate dehydrogenase (quinone)</fullName>
        <ecNumber evidence="13">1.3.5.2</ecNumber>
    </recommendedName>
    <alternativeName>
        <fullName evidence="13">DHOdehase</fullName>
        <shortName evidence="13">DHOD</shortName>
        <shortName evidence="13">DHODase</shortName>
    </alternativeName>
    <alternativeName>
        <fullName evidence="13">Dihydroorotate oxidase</fullName>
    </alternativeName>
</protein>
<evidence type="ECO:0000256" key="4">
    <source>
        <dbReference type="ARBA" id="ARBA00005359"/>
    </source>
</evidence>
<keyword evidence="11 13" id="KW-0472">Membrane</keyword>
<dbReference type="NCBIfam" id="NF003644">
    <property type="entry name" value="PRK05286.1-1"/>
    <property type="match status" value="1"/>
</dbReference>
<feature type="binding site" evidence="13">
    <location>
        <position position="175"/>
    </location>
    <ligand>
        <name>substrate</name>
    </ligand>
</feature>
<comment type="pathway">
    <text evidence="3 13">Pyrimidine metabolism; UMP biosynthesis via de novo pathway; orotate from (S)-dihydroorotate (quinone route): step 1/1.</text>
</comment>
<dbReference type="Pfam" id="PF01180">
    <property type="entry name" value="DHO_dh"/>
    <property type="match status" value="1"/>
</dbReference>
<dbReference type="GO" id="GO:0044205">
    <property type="term" value="P:'de novo' UMP biosynthetic process"/>
    <property type="evidence" value="ECO:0007669"/>
    <property type="project" value="UniProtKB-UniRule"/>
</dbReference>
<feature type="domain" description="Dihydroorotate dehydrogenase catalytic" evidence="14">
    <location>
        <begin position="47"/>
        <end position="334"/>
    </location>
</feature>
<dbReference type="PANTHER" id="PTHR48109:SF4">
    <property type="entry name" value="DIHYDROOROTATE DEHYDROGENASE (QUINONE), MITOCHONDRIAL"/>
    <property type="match status" value="1"/>
</dbReference>
<evidence type="ECO:0000256" key="10">
    <source>
        <dbReference type="ARBA" id="ARBA00023002"/>
    </source>
</evidence>
<dbReference type="GO" id="GO:0106430">
    <property type="term" value="F:dihydroorotate dehydrogenase (quinone) activity"/>
    <property type="evidence" value="ECO:0007669"/>
    <property type="project" value="UniProtKB-EC"/>
</dbReference>